<evidence type="ECO:0000313" key="2">
    <source>
        <dbReference type="EMBL" id="PDS24460.1"/>
    </source>
</evidence>
<dbReference type="RefSeq" id="WP_014082944.1">
    <property type="nucleotide sequence ID" value="NZ_CBCSFI010000011.1"/>
</dbReference>
<dbReference type="EMBL" id="PCMW01000042">
    <property type="protein sequence ID" value="PDS24460.1"/>
    <property type="molecule type" value="Genomic_DNA"/>
</dbReference>
<sequence>MNIYTIKKSIILALFLGLFYSKSTAQESKTTLIQDQIFEKLLKERRKTNTITFDDSQYKIQIYNGDSENSKQILATVKKNNKEYDSSIVFDTPNYKVWIGNFKTRIEAERNLVILKKKYPAAFLIKPKK</sequence>
<organism evidence="2 3">
    <name type="scientific">Flavobacterium branchiophilum</name>
    <dbReference type="NCBI Taxonomy" id="55197"/>
    <lineage>
        <taxon>Bacteria</taxon>
        <taxon>Pseudomonadati</taxon>
        <taxon>Bacteroidota</taxon>
        <taxon>Flavobacteriia</taxon>
        <taxon>Flavobacteriales</taxon>
        <taxon>Flavobacteriaceae</taxon>
        <taxon>Flavobacterium</taxon>
    </lineage>
</organism>
<dbReference type="Gene3D" id="3.30.70.1070">
    <property type="entry name" value="Sporulation related repeat"/>
    <property type="match status" value="1"/>
</dbReference>
<accession>A0A2H3KBL1</accession>
<name>A0A2H3KBL1_9FLAO</name>
<dbReference type="GO" id="GO:0042834">
    <property type="term" value="F:peptidoglycan binding"/>
    <property type="evidence" value="ECO:0007669"/>
    <property type="project" value="InterPro"/>
</dbReference>
<dbReference type="AlphaFoldDB" id="A0A2H3KBL1"/>
<dbReference type="Proteomes" id="UP000220828">
    <property type="component" value="Unassembled WGS sequence"/>
</dbReference>
<protein>
    <submittedName>
        <fullName evidence="2">SPOR domain-containing protein</fullName>
    </submittedName>
</protein>
<evidence type="ECO:0000313" key="3">
    <source>
        <dbReference type="Proteomes" id="UP000220828"/>
    </source>
</evidence>
<comment type="caution">
    <text evidence="2">The sequence shown here is derived from an EMBL/GenBank/DDBJ whole genome shotgun (WGS) entry which is preliminary data.</text>
</comment>
<evidence type="ECO:0000256" key="1">
    <source>
        <dbReference type="SAM" id="SignalP"/>
    </source>
</evidence>
<reference evidence="2 3" key="1">
    <citation type="submission" date="2017-09" db="EMBL/GenBank/DDBJ databases">
        <title>Whole genomes of Flavobacteriaceae.</title>
        <authorList>
            <person name="Stine C."/>
            <person name="Li C."/>
            <person name="Tadesse D."/>
        </authorList>
    </citation>
    <scope>NUCLEOTIDE SEQUENCE [LARGE SCALE GENOMIC DNA]</scope>
    <source>
        <strain evidence="2 3">ATCC 35036</strain>
    </source>
</reference>
<gene>
    <name evidence="2" type="ORF">B0A77_07970</name>
</gene>
<dbReference type="OrthoDB" id="2473397at2"/>
<feature type="chain" id="PRO_5013715983" evidence="1">
    <location>
        <begin position="26"/>
        <end position="129"/>
    </location>
</feature>
<dbReference type="OMA" id="TPNYKVW"/>
<keyword evidence="1" id="KW-0732">Signal</keyword>
<feature type="signal peptide" evidence="1">
    <location>
        <begin position="1"/>
        <end position="25"/>
    </location>
</feature>
<proteinExistence type="predicted"/>
<dbReference type="InterPro" id="IPR036680">
    <property type="entry name" value="SPOR-like_sf"/>
</dbReference>